<accession>A0A6A6IGB9</accession>
<evidence type="ECO:0000313" key="4">
    <source>
        <dbReference type="Proteomes" id="UP000800094"/>
    </source>
</evidence>
<dbReference type="PANTHER" id="PTHR10127">
    <property type="entry name" value="DISCOIDIN, CUB, EGF, LAMININ , AND ZINC METALLOPROTEASE DOMAIN CONTAINING"/>
    <property type="match status" value="1"/>
</dbReference>
<keyword evidence="1" id="KW-0482">Metalloprotease</keyword>
<dbReference type="RefSeq" id="XP_033683956.1">
    <property type="nucleotide sequence ID" value="XM_033826822.1"/>
</dbReference>
<dbReference type="GeneID" id="54580152"/>
<reference evidence="3" key="1">
    <citation type="journal article" date="2020" name="Stud. Mycol.">
        <title>101 Dothideomycetes genomes: a test case for predicting lifestyles and emergence of pathogens.</title>
        <authorList>
            <person name="Haridas S."/>
            <person name="Albert R."/>
            <person name="Binder M."/>
            <person name="Bloem J."/>
            <person name="Labutti K."/>
            <person name="Salamov A."/>
            <person name="Andreopoulos B."/>
            <person name="Baker S."/>
            <person name="Barry K."/>
            <person name="Bills G."/>
            <person name="Bluhm B."/>
            <person name="Cannon C."/>
            <person name="Castanera R."/>
            <person name="Culley D."/>
            <person name="Daum C."/>
            <person name="Ezra D."/>
            <person name="Gonzalez J."/>
            <person name="Henrissat B."/>
            <person name="Kuo A."/>
            <person name="Liang C."/>
            <person name="Lipzen A."/>
            <person name="Lutzoni F."/>
            <person name="Magnuson J."/>
            <person name="Mondo S."/>
            <person name="Nolan M."/>
            <person name="Ohm R."/>
            <person name="Pangilinan J."/>
            <person name="Park H.-J."/>
            <person name="Ramirez L."/>
            <person name="Alfaro M."/>
            <person name="Sun H."/>
            <person name="Tritt A."/>
            <person name="Yoshinaga Y."/>
            <person name="Zwiers L.-H."/>
            <person name="Turgeon B."/>
            <person name="Goodwin S."/>
            <person name="Spatafora J."/>
            <person name="Crous P."/>
            <person name="Grigoriev I."/>
        </authorList>
    </citation>
    <scope>NUCLEOTIDE SEQUENCE</scope>
    <source>
        <strain evidence="3">CBS 122368</strain>
    </source>
</reference>
<evidence type="ECO:0000256" key="1">
    <source>
        <dbReference type="RuleBase" id="RU361183"/>
    </source>
</evidence>
<comment type="cofactor">
    <cofactor evidence="1">
        <name>Zn(2+)</name>
        <dbReference type="ChEBI" id="CHEBI:29105"/>
    </cofactor>
    <text evidence="1">Binds 1 zinc ion per subunit.</text>
</comment>
<dbReference type="InterPro" id="IPR006026">
    <property type="entry name" value="Peptidase_Metallo"/>
</dbReference>
<keyword evidence="1" id="KW-0645">Protease</keyword>
<dbReference type="AlphaFoldDB" id="A0A6A6IGB9"/>
<protein>
    <recommendedName>
        <fullName evidence="1">Metalloendopeptidase</fullName>
        <ecNumber evidence="1">3.4.24.-</ecNumber>
    </recommendedName>
</protein>
<evidence type="ECO:0000313" key="3">
    <source>
        <dbReference type="EMBL" id="KAF2248952.1"/>
    </source>
</evidence>
<keyword evidence="4" id="KW-1185">Reference proteome</keyword>
<dbReference type="Pfam" id="PF01400">
    <property type="entry name" value="Astacin"/>
    <property type="match status" value="1"/>
</dbReference>
<keyword evidence="1" id="KW-0732">Signal</keyword>
<dbReference type="Proteomes" id="UP000800094">
    <property type="component" value="Unassembled WGS sequence"/>
</dbReference>
<keyword evidence="1" id="KW-0862">Zinc</keyword>
<dbReference type="SMART" id="SM00235">
    <property type="entry name" value="ZnMc"/>
    <property type="match status" value="1"/>
</dbReference>
<dbReference type="PRINTS" id="PR00480">
    <property type="entry name" value="ASTACIN"/>
</dbReference>
<dbReference type="PANTHER" id="PTHR10127:SF850">
    <property type="entry name" value="METALLOENDOPEPTIDASE"/>
    <property type="match status" value="1"/>
</dbReference>
<evidence type="ECO:0000259" key="2">
    <source>
        <dbReference type="SMART" id="SM00235"/>
    </source>
</evidence>
<dbReference type="GO" id="GO:0008270">
    <property type="term" value="F:zinc ion binding"/>
    <property type="evidence" value="ECO:0007669"/>
    <property type="project" value="InterPro"/>
</dbReference>
<dbReference type="InterPro" id="IPR024079">
    <property type="entry name" value="MetalloPept_cat_dom_sf"/>
</dbReference>
<dbReference type="SUPFAM" id="SSF55486">
    <property type="entry name" value="Metalloproteases ('zincins'), catalytic domain"/>
    <property type="match status" value="1"/>
</dbReference>
<organism evidence="3 4">
    <name type="scientific">Trematosphaeria pertusa</name>
    <dbReference type="NCBI Taxonomy" id="390896"/>
    <lineage>
        <taxon>Eukaryota</taxon>
        <taxon>Fungi</taxon>
        <taxon>Dikarya</taxon>
        <taxon>Ascomycota</taxon>
        <taxon>Pezizomycotina</taxon>
        <taxon>Dothideomycetes</taxon>
        <taxon>Pleosporomycetidae</taxon>
        <taxon>Pleosporales</taxon>
        <taxon>Massarineae</taxon>
        <taxon>Trematosphaeriaceae</taxon>
        <taxon>Trematosphaeria</taxon>
    </lineage>
</organism>
<keyword evidence="1" id="KW-0378">Hydrolase</keyword>
<dbReference type="OrthoDB" id="291007at2759"/>
<dbReference type="Gene3D" id="3.40.390.10">
    <property type="entry name" value="Collagenase (Catalytic Domain)"/>
    <property type="match status" value="1"/>
</dbReference>
<dbReference type="EC" id="3.4.24.-" evidence="1"/>
<proteinExistence type="predicted"/>
<gene>
    <name evidence="3" type="ORF">BU26DRAFT_505068</name>
</gene>
<dbReference type="GO" id="GO:0006508">
    <property type="term" value="P:proteolysis"/>
    <property type="evidence" value="ECO:0007669"/>
    <property type="project" value="UniProtKB-KW"/>
</dbReference>
<dbReference type="GO" id="GO:0004222">
    <property type="term" value="F:metalloendopeptidase activity"/>
    <property type="evidence" value="ECO:0007669"/>
    <property type="project" value="UniProtKB-UniRule"/>
</dbReference>
<keyword evidence="1" id="KW-0479">Metal-binding</keyword>
<feature type="chain" id="PRO_5033096327" description="Metalloendopeptidase" evidence="1">
    <location>
        <begin position="17"/>
        <end position="339"/>
    </location>
</feature>
<name>A0A6A6IGB9_9PLEO</name>
<sequence>MARFLYLTALAVGSLALNRPCVLPRPSINDTLPGVKASNDMFAPGAGGPVPWPRDRDSKMVVISYCYETEQARNKIHERFEQVAIKDWADALGGEPSKTTGYALKYKERTNADGKPAYCYQHGGSNGQDWNEHLELDTLAIDYQDEPFAASASVGFLSDKKTARLNRFVIGRNAIDPNYVHELGHVLGQSHEHQRPDRDDYVKFECENLADFEETWDRVKNEPDMTKKRLCEDMGTAWEYGFSSTAFIKGEGIRHMPDGIDLSWPIYGGSDYDLKSVMHFGSTTGSKSGCTVDKIDNCALRKLKTNGDPNGGYEVIHDNNRPSQGDVEWVKSVYPWTKD</sequence>
<dbReference type="InterPro" id="IPR001506">
    <property type="entry name" value="Peptidase_M12A"/>
</dbReference>
<feature type="domain" description="Peptidase metallopeptidase" evidence="2">
    <location>
        <begin position="53"/>
        <end position="225"/>
    </location>
</feature>
<feature type="signal peptide" evidence="1">
    <location>
        <begin position="1"/>
        <end position="16"/>
    </location>
</feature>
<dbReference type="EMBL" id="ML987195">
    <property type="protein sequence ID" value="KAF2248952.1"/>
    <property type="molecule type" value="Genomic_DNA"/>
</dbReference>